<comment type="caution">
    <text evidence="2">The sequence shown here is derived from an EMBL/GenBank/DDBJ whole genome shotgun (WGS) entry which is preliminary data.</text>
</comment>
<evidence type="ECO:0000256" key="1">
    <source>
        <dbReference type="SAM" id="MobiDB-lite"/>
    </source>
</evidence>
<feature type="region of interest" description="Disordered" evidence="1">
    <location>
        <begin position="135"/>
        <end position="363"/>
    </location>
</feature>
<keyword evidence="3" id="KW-1185">Reference proteome</keyword>
<gene>
    <name evidence="2" type="ORF">PECAL_1P28140</name>
</gene>
<organism evidence="2 3">
    <name type="scientific">Pelagomonas calceolata</name>
    <dbReference type="NCBI Taxonomy" id="35677"/>
    <lineage>
        <taxon>Eukaryota</taxon>
        <taxon>Sar</taxon>
        <taxon>Stramenopiles</taxon>
        <taxon>Ochrophyta</taxon>
        <taxon>Pelagophyceae</taxon>
        <taxon>Pelagomonadales</taxon>
        <taxon>Pelagomonadaceae</taxon>
        <taxon>Pelagomonas</taxon>
    </lineage>
</organism>
<feature type="region of interest" description="Disordered" evidence="1">
    <location>
        <begin position="24"/>
        <end position="53"/>
    </location>
</feature>
<sequence length="363" mass="38452">MAALDESMGFGFGAIGGGQEQSINLGAIDWSPPPKRSHSARQMPPPRARQMPPSIVVDISPADARAAELVRQANCAVATKIKIKPGTTKPLAAVYGKLRKRWRHVDGVLVLGAGPTQHSLKYAFVSPEHSCAPTEIIAPSPVSSLGSQSARKATPRRSPRPRKVTASGPQRPSDSSDDEDDDEEVRRLEAALAAAKAKKKRRRDGGSRSSSSLEMPRRSPRKHAGSTVPAPAPAPRLAMLAAASPPPRRSPRRQAAVEAALLGSDSSDGEEEVVESGAVASPPARKRQKNAENVSPASREEADLLRAALESPAGGALFAWNGGGPQSFQTPPSKDSSFRDDDEEASVPHRHRPGAPSPRRLAM</sequence>
<reference evidence="2" key="1">
    <citation type="submission" date="2021-11" db="EMBL/GenBank/DDBJ databases">
        <authorList>
            <consortium name="Genoscope - CEA"/>
            <person name="William W."/>
        </authorList>
    </citation>
    <scope>NUCLEOTIDE SEQUENCE</scope>
</reference>
<accession>A0A8J2S7M6</accession>
<dbReference type="EMBL" id="CAKKNE010000001">
    <property type="protein sequence ID" value="CAH0366328.1"/>
    <property type="molecule type" value="Genomic_DNA"/>
</dbReference>
<feature type="compositionally biased region" description="Polar residues" evidence="1">
    <location>
        <begin position="326"/>
        <end position="335"/>
    </location>
</feature>
<protein>
    <submittedName>
        <fullName evidence="2">Uncharacterized protein</fullName>
    </submittedName>
</protein>
<name>A0A8J2S7M6_9STRA</name>
<proteinExistence type="predicted"/>
<feature type="compositionally biased region" description="Polar residues" evidence="1">
    <location>
        <begin position="141"/>
        <end position="151"/>
    </location>
</feature>
<evidence type="ECO:0000313" key="3">
    <source>
        <dbReference type="Proteomes" id="UP000789595"/>
    </source>
</evidence>
<evidence type="ECO:0000313" key="2">
    <source>
        <dbReference type="EMBL" id="CAH0366328.1"/>
    </source>
</evidence>
<feature type="compositionally biased region" description="Basic residues" evidence="1">
    <location>
        <begin position="153"/>
        <end position="163"/>
    </location>
</feature>
<dbReference type="AlphaFoldDB" id="A0A8J2S7M6"/>
<dbReference type="Proteomes" id="UP000789595">
    <property type="component" value="Unassembled WGS sequence"/>
</dbReference>